<dbReference type="RefSeq" id="WP_141921374.1">
    <property type="nucleotide sequence ID" value="NZ_QPJC01000001.1"/>
</dbReference>
<feature type="region of interest" description="Disordered" evidence="1">
    <location>
        <begin position="189"/>
        <end position="209"/>
    </location>
</feature>
<evidence type="ECO:0000313" key="3">
    <source>
        <dbReference type="Proteomes" id="UP000253495"/>
    </source>
</evidence>
<dbReference type="EMBL" id="QPJC01000001">
    <property type="protein sequence ID" value="RCW46935.1"/>
    <property type="molecule type" value="Genomic_DNA"/>
</dbReference>
<protein>
    <submittedName>
        <fullName evidence="2">Uncharacterized protein</fullName>
    </submittedName>
</protein>
<accession>A0A368VYD3</accession>
<gene>
    <name evidence="2" type="ORF">DFQ14_101275</name>
</gene>
<dbReference type="AlphaFoldDB" id="A0A368VYD3"/>
<feature type="compositionally biased region" description="Polar residues" evidence="1">
    <location>
        <begin position="96"/>
        <end position="109"/>
    </location>
</feature>
<name>A0A368VYD3_9ACTN</name>
<keyword evidence="3" id="KW-1185">Reference proteome</keyword>
<organism evidence="2 3">
    <name type="scientific">Halopolyspora algeriensis</name>
    <dbReference type="NCBI Taxonomy" id="1500506"/>
    <lineage>
        <taxon>Bacteria</taxon>
        <taxon>Bacillati</taxon>
        <taxon>Actinomycetota</taxon>
        <taxon>Actinomycetes</taxon>
        <taxon>Actinomycetes incertae sedis</taxon>
        <taxon>Halopolyspora</taxon>
    </lineage>
</organism>
<proteinExistence type="predicted"/>
<evidence type="ECO:0000256" key="1">
    <source>
        <dbReference type="SAM" id="MobiDB-lite"/>
    </source>
</evidence>
<comment type="caution">
    <text evidence="2">The sequence shown here is derived from an EMBL/GenBank/DDBJ whole genome shotgun (WGS) entry which is preliminary data.</text>
</comment>
<evidence type="ECO:0000313" key="2">
    <source>
        <dbReference type="EMBL" id="RCW46935.1"/>
    </source>
</evidence>
<sequence length="209" mass="23346">MAVVVEGQNAVDHLSRMGLSVAPFHQALRAGYAESLTPSGFAPPGFANYLLDGWTAEALRRILCGRRDNPWTPDDTYNLRRVVEPTGEFGIIPSIGTATTGRSRSTPTTHNERGPATSRAVSENQLALDLALRMTDDEPEPITWNFLYYVDEGERVIRSELSLPRRIWRSRVRSWKPRILLPELNLDGPATLEDDQPAPDPIDVSVAWR</sequence>
<reference evidence="2 3" key="1">
    <citation type="submission" date="2018-07" db="EMBL/GenBank/DDBJ databases">
        <title>Genomic Encyclopedia of Type Strains, Phase III (KMG-III): the genomes of soil and plant-associated and newly described type strains.</title>
        <authorList>
            <person name="Whitman W."/>
        </authorList>
    </citation>
    <scope>NUCLEOTIDE SEQUENCE [LARGE SCALE GENOMIC DNA]</scope>
    <source>
        <strain evidence="2 3">CECT 8575</strain>
    </source>
</reference>
<feature type="region of interest" description="Disordered" evidence="1">
    <location>
        <begin position="93"/>
        <end position="120"/>
    </location>
</feature>
<dbReference type="Proteomes" id="UP000253495">
    <property type="component" value="Unassembled WGS sequence"/>
</dbReference>